<dbReference type="AlphaFoldDB" id="A0AAE1LF82"/>
<evidence type="ECO:0000313" key="2">
    <source>
        <dbReference type="EMBL" id="KAK3928590.1"/>
    </source>
</evidence>
<protein>
    <submittedName>
        <fullName evidence="1">Protein unc-13-like protein C</fullName>
    </submittedName>
</protein>
<gene>
    <name evidence="1" type="ORF">KUF71_006839</name>
    <name evidence="2" type="ORF">KUF71_016837</name>
    <name evidence="3" type="ORF">KUF71_017296</name>
</gene>
<dbReference type="PANTHER" id="PTHR11505">
    <property type="entry name" value="L1 TRANSPOSABLE ELEMENT-RELATED"/>
    <property type="match status" value="1"/>
</dbReference>
<organism evidence="1 4">
    <name type="scientific">Frankliniella fusca</name>
    <dbReference type="NCBI Taxonomy" id="407009"/>
    <lineage>
        <taxon>Eukaryota</taxon>
        <taxon>Metazoa</taxon>
        <taxon>Ecdysozoa</taxon>
        <taxon>Arthropoda</taxon>
        <taxon>Hexapoda</taxon>
        <taxon>Insecta</taxon>
        <taxon>Pterygota</taxon>
        <taxon>Neoptera</taxon>
        <taxon>Paraneoptera</taxon>
        <taxon>Thysanoptera</taxon>
        <taxon>Terebrantia</taxon>
        <taxon>Thripoidea</taxon>
        <taxon>Thripidae</taxon>
        <taxon>Frankliniella</taxon>
    </lineage>
</organism>
<sequence length="219" mass="25240">MTRSKQKLSEMDRNDLEEIVKKAVAAATKPLQDTIGHLSEQVNELKSELEKKDIVIKQMQDHYEDRLDELEQYGRRNNLRIFGVEEKENENTNDLVIQVSNEMGVCITNSCIDRSHRVGRRGQGAHPRPIIVKFTSYAYRNTIFMNKRKLKGTKITVREDLTRTRLQLLKDAASSYSVQNVWSLDGVVMVNVGLRRPARLKCQEDLNALLSKHPPNEHD</sequence>
<keyword evidence="4" id="KW-1185">Reference proteome</keyword>
<reference evidence="1" key="2">
    <citation type="journal article" date="2023" name="BMC Genomics">
        <title>Pest status, molecular evolution, and epigenetic factors derived from the genome assembly of Frankliniella fusca, a thysanopteran phytovirus vector.</title>
        <authorList>
            <person name="Catto M.A."/>
            <person name="Labadie P.E."/>
            <person name="Jacobson A.L."/>
            <person name="Kennedy G.G."/>
            <person name="Srinivasan R."/>
            <person name="Hunt B.G."/>
        </authorList>
    </citation>
    <scope>NUCLEOTIDE SEQUENCE</scope>
    <source>
        <strain evidence="1">PL_HMW_Pooled</strain>
    </source>
</reference>
<name>A0AAE1LF82_9NEOP</name>
<reference evidence="1" key="1">
    <citation type="submission" date="2021-07" db="EMBL/GenBank/DDBJ databases">
        <authorList>
            <person name="Catto M.A."/>
            <person name="Jacobson A."/>
            <person name="Kennedy G."/>
            <person name="Labadie P."/>
            <person name="Hunt B.G."/>
            <person name="Srinivasan R."/>
        </authorList>
    </citation>
    <scope>NUCLEOTIDE SEQUENCE</scope>
    <source>
        <strain evidence="1">PL_HMW_Pooled</strain>
        <tissue evidence="1">Head</tissue>
    </source>
</reference>
<dbReference type="Gene3D" id="3.30.70.1820">
    <property type="entry name" value="L1 transposable element, RRM domain"/>
    <property type="match status" value="1"/>
</dbReference>
<proteinExistence type="predicted"/>
<dbReference type="Proteomes" id="UP001219518">
    <property type="component" value="Unassembled WGS sequence"/>
</dbReference>
<dbReference type="EMBL" id="JAHWGI010001337">
    <property type="protein sequence ID" value="KAK3928590.1"/>
    <property type="molecule type" value="Genomic_DNA"/>
</dbReference>
<accession>A0AAE1LF82</accession>
<dbReference type="EMBL" id="JAHWGI010000700">
    <property type="protein sequence ID" value="KAK3917255.1"/>
    <property type="molecule type" value="Genomic_DNA"/>
</dbReference>
<dbReference type="InterPro" id="IPR004244">
    <property type="entry name" value="Transposase_22"/>
</dbReference>
<dbReference type="EMBL" id="JAHWGI010001372">
    <property type="protein sequence ID" value="KAK3929013.1"/>
    <property type="molecule type" value="Genomic_DNA"/>
</dbReference>
<comment type="caution">
    <text evidence="1">The sequence shown here is derived from an EMBL/GenBank/DDBJ whole genome shotgun (WGS) entry which is preliminary data.</text>
</comment>
<evidence type="ECO:0000313" key="3">
    <source>
        <dbReference type="EMBL" id="KAK3929013.1"/>
    </source>
</evidence>
<evidence type="ECO:0000313" key="4">
    <source>
        <dbReference type="Proteomes" id="UP001219518"/>
    </source>
</evidence>
<evidence type="ECO:0000313" key="1">
    <source>
        <dbReference type="EMBL" id="KAK3917255.1"/>
    </source>
</evidence>